<dbReference type="SUPFAM" id="SSF102114">
    <property type="entry name" value="Radical SAM enzymes"/>
    <property type="match status" value="1"/>
</dbReference>
<organism evidence="7 8">
    <name type="scientific">Paramagnetospirillum magnetotacticum MS-1</name>
    <dbReference type="NCBI Taxonomy" id="272627"/>
    <lineage>
        <taxon>Bacteria</taxon>
        <taxon>Pseudomonadati</taxon>
        <taxon>Pseudomonadota</taxon>
        <taxon>Alphaproteobacteria</taxon>
        <taxon>Rhodospirillales</taxon>
        <taxon>Magnetospirillaceae</taxon>
        <taxon>Paramagnetospirillum</taxon>
    </lineage>
</organism>
<dbReference type="GO" id="GO:0051536">
    <property type="term" value="F:iron-sulfur cluster binding"/>
    <property type="evidence" value="ECO:0007669"/>
    <property type="project" value="UniProtKB-KW"/>
</dbReference>
<dbReference type="PANTHER" id="PTHR43409">
    <property type="entry name" value="ANAEROBIC MAGNESIUM-PROTOPORPHYRIN IX MONOMETHYL ESTER CYCLASE-RELATED"/>
    <property type="match status" value="1"/>
</dbReference>
<dbReference type="Gene3D" id="3.40.50.280">
    <property type="entry name" value="Cobalamin-binding domain"/>
    <property type="match status" value="1"/>
</dbReference>
<dbReference type="InterPro" id="IPR007197">
    <property type="entry name" value="rSAM"/>
</dbReference>
<dbReference type="Pfam" id="PF04055">
    <property type="entry name" value="Radical_SAM"/>
    <property type="match status" value="1"/>
</dbReference>
<dbReference type="InterPro" id="IPR006158">
    <property type="entry name" value="Cobalamin-bd"/>
</dbReference>
<dbReference type="EMBL" id="JXSL01000030">
    <property type="protein sequence ID" value="KIL97790.1"/>
    <property type="molecule type" value="Genomic_DNA"/>
</dbReference>
<dbReference type="AlphaFoldDB" id="A0A0C2YSU1"/>
<evidence type="ECO:0000259" key="6">
    <source>
        <dbReference type="PROSITE" id="PS51332"/>
    </source>
</evidence>
<feature type="domain" description="B12-binding" evidence="6">
    <location>
        <begin position="4"/>
        <end position="142"/>
    </location>
</feature>
<dbReference type="Proteomes" id="UP000031971">
    <property type="component" value="Unassembled WGS sequence"/>
</dbReference>
<dbReference type="SFLD" id="SFLDG01082">
    <property type="entry name" value="B12-binding_domain_containing"/>
    <property type="match status" value="1"/>
</dbReference>
<evidence type="ECO:0000256" key="1">
    <source>
        <dbReference type="ARBA" id="ARBA00001966"/>
    </source>
</evidence>
<evidence type="ECO:0000313" key="8">
    <source>
        <dbReference type="Proteomes" id="UP000031971"/>
    </source>
</evidence>
<dbReference type="Pfam" id="PF02310">
    <property type="entry name" value="B12-binding"/>
    <property type="match status" value="1"/>
</dbReference>
<dbReference type="PANTHER" id="PTHR43409:SF16">
    <property type="entry name" value="SLR0320 PROTEIN"/>
    <property type="match status" value="1"/>
</dbReference>
<dbReference type="InterPro" id="IPR006638">
    <property type="entry name" value="Elp3/MiaA/NifB-like_rSAM"/>
</dbReference>
<evidence type="ECO:0000313" key="7">
    <source>
        <dbReference type="EMBL" id="KIL97790.1"/>
    </source>
</evidence>
<dbReference type="PROSITE" id="PS51332">
    <property type="entry name" value="B12_BINDING"/>
    <property type="match status" value="1"/>
</dbReference>
<evidence type="ECO:0000256" key="4">
    <source>
        <dbReference type="ARBA" id="ARBA00023004"/>
    </source>
</evidence>
<evidence type="ECO:0000256" key="3">
    <source>
        <dbReference type="ARBA" id="ARBA00022723"/>
    </source>
</evidence>
<name>A0A0C2YSU1_PARME</name>
<keyword evidence="3" id="KW-0479">Metal-binding</keyword>
<keyword evidence="4" id="KW-0408">Iron</keyword>
<dbReference type="GO" id="GO:0031419">
    <property type="term" value="F:cobalamin binding"/>
    <property type="evidence" value="ECO:0007669"/>
    <property type="project" value="InterPro"/>
</dbReference>
<keyword evidence="5" id="KW-0411">Iron-sulfur</keyword>
<dbReference type="RefSeq" id="WP_009871303.1">
    <property type="nucleotide sequence ID" value="NZ_JXSL01000030.1"/>
</dbReference>
<accession>A0A0C2YSU1</accession>
<gene>
    <name evidence="7" type="ORF">CCC_00851</name>
</gene>
<dbReference type="InterPro" id="IPR058240">
    <property type="entry name" value="rSAM_sf"/>
</dbReference>
<proteinExistence type="predicted"/>
<evidence type="ECO:0000256" key="5">
    <source>
        <dbReference type="ARBA" id="ARBA00023014"/>
    </source>
</evidence>
<dbReference type="GO" id="GO:0046872">
    <property type="term" value="F:metal ion binding"/>
    <property type="evidence" value="ECO:0007669"/>
    <property type="project" value="UniProtKB-KW"/>
</dbReference>
<dbReference type="InterPro" id="IPR051198">
    <property type="entry name" value="BchE-like"/>
</dbReference>
<evidence type="ECO:0000256" key="2">
    <source>
        <dbReference type="ARBA" id="ARBA00022691"/>
    </source>
</evidence>
<dbReference type="SFLD" id="SFLDS00029">
    <property type="entry name" value="Radical_SAM"/>
    <property type="match status" value="1"/>
</dbReference>
<sequence>MTPALKIYLGDLRYFTGGTCFPLGIGYLAAYARQRFGARVEISMFIDPTELAETIRRAPPDLLGLANYSWNRNINIQLAAHARECSPESVVVMGGPCFARDDQPWLDEFFARAAGMDAYVAGAGEFAFAELIELMLASAPGTCRQAVYEGAFPGLFIRTPAGVREGGRTVDALLRRSKDLDELPSPYLTGLMDPYFKIANLGPMVETVRGCPYACTFCCWGSRLLNKVSSFSVGRAIAEIDYIAQRSANSSRLFFGDANFGLLPRDVEIARHVHDMRERTGWPDKLYLYFAKNSGDRVIDVARLLRDMTKVSLARQSMTEAVLANTKRANLDDETYARIQVELGAGNVESMVEIIYPLPGETRQSFIQGLDRIFRQADPLRTEIRLYPTELLPGSELASTESREKYGLKTGWRRLWGQSGIFAGIPACEYQEIVVATDDFTMEDQAYVRKLHFLVGVFLTYRLFDDVTVLYDRVCGDRGIMALFDRLAEMDDPDLRPLLQAFEHDTAGEFVFGPQPSADGRRMGTDGRPEGDSLAGSIDQQKRYNIHYAIALFFERGGIYRAAMGRALRRIMVEEMGVAATVFDAALAAVEAKIIDYPAIAAALGSHTDLQETRRHPAIDAFVENYDGDVVSSLYGIYGSVGAGSLDALLLDRTRAASPPATPPHLS</sequence>
<keyword evidence="8" id="KW-1185">Reference proteome</keyword>
<comment type="caution">
    <text evidence="7">The sequence shown here is derived from an EMBL/GenBank/DDBJ whole genome shotgun (WGS) entry which is preliminary data.</text>
</comment>
<keyword evidence="2" id="KW-0949">S-adenosyl-L-methionine</keyword>
<dbReference type="GO" id="GO:0003824">
    <property type="term" value="F:catalytic activity"/>
    <property type="evidence" value="ECO:0007669"/>
    <property type="project" value="InterPro"/>
</dbReference>
<dbReference type="InterPro" id="IPR023404">
    <property type="entry name" value="rSAM_horseshoe"/>
</dbReference>
<protein>
    <submittedName>
        <fullName evidence="7">Fe-S oxidoreductase</fullName>
    </submittedName>
</protein>
<dbReference type="SMART" id="SM00729">
    <property type="entry name" value="Elp3"/>
    <property type="match status" value="1"/>
</dbReference>
<dbReference type="Gene3D" id="3.80.30.20">
    <property type="entry name" value="tm_1862 like domain"/>
    <property type="match status" value="1"/>
</dbReference>
<comment type="cofactor">
    <cofactor evidence="1">
        <name>[4Fe-4S] cluster</name>
        <dbReference type="ChEBI" id="CHEBI:49883"/>
    </cofactor>
</comment>
<reference evidence="7 8" key="1">
    <citation type="submission" date="2015-01" db="EMBL/GenBank/DDBJ databases">
        <title>Genome Sequence of Magnetospirillum magnetotacticum Strain MS-1.</title>
        <authorList>
            <person name="Marinov G.K."/>
            <person name="Smalley M.D."/>
            <person name="DeSalvo G."/>
        </authorList>
    </citation>
    <scope>NUCLEOTIDE SEQUENCE [LARGE SCALE GENOMIC DNA]</scope>
    <source>
        <strain evidence="7 8">MS-1</strain>
    </source>
</reference>
<dbReference type="OrthoDB" id="9801424at2"/>
<dbReference type="GO" id="GO:0005829">
    <property type="term" value="C:cytosol"/>
    <property type="evidence" value="ECO:0007669"/>
    <property type="project" value="TreeGrafter"/>
</dbReference>
<dbReference type="STRING" id="272627.CCC_00851"/>